<feature type="non-terminal residue" evidence="9">
    <location>
        <position position="798"/>
    </location>
</feature>
<feature type="compositionally biased region" description="Low complexity" evidence="7">
    <location>
        <begin position="10"/>
        <end position="32"/>
    </location>
</feature>
<dbReference type="Pfam" id="PF00097">
    <property type="entry name" value="zf-C3HC4"/>
    <property type="match status" value="1"/>
</dbReference>
<evidence type="ECO:0000259" key="8">
    <source>
        <dbReference type="PROSITE" id="PS50089"/>
    </source>
</evidence>
<dbReference type="PROSITE" id="PS50089">
    <property type="entry name" value="ZF_RING_2"/>
    <property type="match status" value="1"/>
</dbReference>
<evidence type="ECO:0000256" key="5">
    <source>
        <dbReference type="ARBA" id="ARBA00022833"/>
    </source>
</evidence>
<dbReference type="InterPro" id="IPR001841">
    <property type="entry name" value="Znf_RING"/>
</dbReference>
<dbReference type="SUPFAM" id="SSF57850">
    <property type="entry name" value="RING/U-box"/>
    <property type="match status" value="1"/>
</dbReference>
<feature type="region of interest" description="Disordered" evidence="7">
    <location>
        <begin position="1"/>
        <end position="110"/>
    </location>
</feature>
<organism evidence="9 10">
    <name type="scientific">Ambispora leptoticha</name>
    <dbReference type="NCBI Taxonomy" id="144679"/>
    <lineage>
        <taxon>Eukaryota</taxon>
        <taxon>Fungi</taxon>
        <taxon>Fungi incertae sedis</taxon>
        <taxon>Mucoromycota</taxon>
        <taxon>Glomeromycotina</taxon>
        <taxon>Glomeromycetes</taxon>
        <taxon>Archaeosporales</taxon>
        <taxon>Ambisporaceae</taxon>
        <taxon>Ambispora</taxon>
    </lineage>
</organism>
<dbReference type="InterPro" id="IPR039739">
    <property type="entry name" value="MAG2/RNF10"/>
</dbReference>
<dbReference type="SMART" id="SM00184">
    <property type="entry name" value="RING"/>
    <property type="match status" value="1"/>
</dbReference>
<feature type="compositionally biased region" description="Basic residues" evidence="7">
    <location>
        <begin position="57"/>
        <end position="68"/>
    </location>
</feature>
<dbReference type="CDD" id="cd16536">
    <property type="entry name" value="RING-HC_RNF10"/>
    <property type="match status" value="1"/>
</dbReference>
<evidence type="ECO:0000256" key="7">
    <source>
        <dbReference type="SAM" id="MobiDB-lite"/>
    </source>
</evidence>
<evidence type="ECO:0000313" key="9">
    <source>
        <dbReference type="EMBL" id="CAG8641939.1"/>
    </source>
</evidence>
<keyword evidence="5" id="KW-0862">Zinc</keyword>
<feature type="domain" description="RING-type" evidence="8">
    <location>
        <begin position="222"/>
        <end position="266"/>
    </location>
</feature>
<evidence type="ECO:0000256" key="4">
    <source>
        <dbReference type="ARBA" id="ARBA00022771"/>
    </source>
</evidence>
<dbReference type="InterPro" id="IPR018957">
    <property type="entry name" value="Znf_C3HC4_RING-type"/>
</dbReference>
<accession>A0A9N9DI49</accession>
<dbReference type="GO" id="GO:0005737">
    <property type="term" value="C:cytoplasm"/>
    <property type="evidence" value="ECO:0007669"/>
    <property type="project" value="UniProtKB-SubCell"/>
</dbReference>
<comment type="caution">
    <text evidence="9">The sequence shown here is derived from an EMBL/GenBank/DDBJ whole genome shotgun (WGS) entry which is preliminary data.</text>
</comment>
<dbReference type="EMBL" id="CAJVPS010008263">
    <property type="protein sequence ID" value="CAG8641939.1"/>
    <property type="molecule type" value="Genomic_DNA"/>
</dbReference>
<proteinExistence type="predicted"/>
<feature type="compositionally biased region" description="Low complexity" evidence="7">
    <location>
        <begin position="69"/>
        <end position="90"/>
    </location>
</feature>
<dbReference type="Gene3D" id="3.30.40.10">
    <property type="entry name" value="Zinc/RING finger domain, C3HC4 (zinc finger)"/>
    <property type="match status" value="1"/>
</dbReference>
<gene>
    <name evidence="9" type="ORF">ALEPTO_LOCUS9738</name>
</gene>
<dbReference type="OrthoDB" id="302966at2759"/>
<feature type="region of interest" description="Disordered" evidence="7">
    <location>
        <begin position="496"/>
        <end position="524"/>
    </location>
</feature>
<dbReference type="InterPro" id="IPR013083">
    <property type="entry name" value="Znf_RING/FYVE/PHD"/>
</dbReference>
<keyword evidence="2" id="KW-0963">Cytoplasm</keyword>
<keyword evidence="3" id="KW-0479">Metal-binding</keyword>
<dbReference type="PANTHER" id="PTHR12983:SF9">
    <property type="entry name" value="E3 UBIQUITIN-PROTEIN LIGASE RNF10"/>
    <property type="match status" value="1"/>
</dbReference>
<evidence type="ECO:0000256" key="1">
    <source>
        <dbReference type="ARBA" id="ARBA00004496"/>
    </source>
</evidence>
<keyword evidence="10" id="KW-1185">Reference proteome</keyword>
<keyword evidence="4 6" id="KW-0863">Zinc-finger</keyword>
<evidence type="ECO:0000256" key="2">
    <source>
        <dbReference type="ARBA" id="ARBA00022490"/>
    </source>
</evidence>
<comment type="subcellular location">
    <subcellularLocation>
        <location evidence="1">Cytoplasm</location>
    </subcellularLocation>
</comment>
<feature type="compositionally biased region" description="Polar residues" evidence="7">
    <location>
        <begin position="436"/>
        <end position="477"/>
    </location>
</feature>
<name>A0A9N9DI49_9GLOM</name>
<dbReference type="AlphaFoldDB" id="A0A9N9DI49"/>
<evidence type="ECO:0000256" key="6">
    <source>
        <dbReference type="PROSITE-ProRule" id="PRU00175"/>
    </source>
</evidence>
<evidence type="ECO:0000313" key="10">
    <source>
        <dbReference type="Proteomes" id="UP000789508"/>
    </source>
</evidence>
<feature type="compositionally biased region" description="Polar residues" evidence="7">
    <location>
        <begin position="503"/>
        <end position="514"/>
    </location>
</feature>
<dbReference type="InterPro" id="IPR017907">
    <property type="entry name" value="Znf_RING_CS"/>
</dbReference>
<feature type="region of interest" description="Disordered" evidence="7">
    <location>
        <begin position="426"/>
        <end position="477"/>
    </location>
</feature>
<dbReference type="GO" id="GO:0000976">
    <property type="term" value="F:transcription cis-regulatory region binding"/>
    <property type="evidence" value="ECO:0007669"/>
    <property type="project" value="TreeGrafter"/>
</dbReference>
<dbReference type="GO" id="GO:0008270">
    <property type="term" value="F:zinc ion binding"/>
    <property type="evidence" value="ECO:0007669"/>
    <property type="project" value="UniProtKB-KW"/>
</dbReference>
<sequence>MNVNAPVFIPQGSSSRINQSSSPSRSQRSSGRTYYPTQTSTQPDVKRSKSSQTNARVNKRNGSPRKNNHQNSQRSHSSQSSASDESNSSNHSEKNEWNATGSSNHGEVNTAIDDDITSSMNNLSPLDAGPAAAPRNKGKIYLNHLLNFTFPPRQQHSIVSTPRRQKVVNYQPYNKERFINANFRFLVNSTGDYTVYQFDPDILLNWQDIEQVIITNPTTPSCPICLQKPTAARVTKCGHAYCLACILHYLELKNDPTKKWRKCPICWDAVYAKDLKSVQFMIVKNLGKIGDGGVPKNDDATITMKLIQRPMNSTVALPRSSTWPFTDDSYKTSPPWHFTPNASLFSKLMLASIDYLQGEYQRDLDELENALLEAKTMNYHEEIPFIEMAIQSVKEQSSLLEQRSKLDIAMAEKRVQEIIARSDAKPLNDEIHQGNHRSSLLHTSENSSESKDAASNNDNYPKANSTNSQNDAPESPITQPKFEEIISASNFHTQEFTKEPHTSSHPNNTTITQTENKDSETSGKVHAAALPISISGKSPVLSDGMYYFYQSEDGQRIYLHPLDIRILKHEFEHYENFPNEISVRVIGVEESTMTEELRKRCKYLGHLPLSCDVTFLEVDLSGVVSDKTLEFFANEIQQRQNRRKEKVLQEKRQHEYATLKEQEILNSDPFYQSVYSQLTDDVAIARGTSPEHETFNSFVDISGNNLTNSFDPVPGISNHGSANNSGDQEEYTGPKTVWGTPAFSFASVVSGRAEEHHGDHDGLYDDIYYDDWDSQVVSLGKKQKKKKLILLSNGGLRK</sequence>
<dbReference type="GO" id="GO:0045944">
    <property type="term" value="P:positive regulation of transcription by RNA polymerase II"/>
    <property type="evidence" value="ECO:0007669"/>
    <property type="project" value="TreeGrafter"/>
</dbReference>
<protein>
    <submittedName>
        <fullName evidence="9">12664_t:CDS:1</fullName>
    </submittedName>
</protein>
<evidence type="ECO:0000256" key="3">
    <source>
        <dbReference type="ARBA" id="ARBA00022723"/>
    </source>
</evidence>
<dbReference type="PANTHER" id="PTHR12983">
    <property type="entry name" value="RING FINGER 10 FAMILY MEMBER"/>
    <property type="match status" value="1"/>
</dbReference>
<dbReference type="Proteomes" id="UP000789508">
    <property type="component" value="Unassembled WGS sequence"/>
</dbReference>
<dbReference type="PROSITE" id="PS00518">
    <property type="entry name" value="ZF_RING_1"/>
    <property type="match status" value="1"/>
</dbReference>
<reference evidence="9" key="1">
    <citation type="submission" date="2021-06" db="EMBL/GenBank/DDBJ databases">
        <authorList>
            <person name="Kallberg Y."/>
            <person name="Tangrot J."/>
            <person name="Rosling A."/>
        </authorList>
    </citation>
    <scope>NUCLEOTIDE SEQUENCE</scope>
    <source>
        <strain evidence="9">FL130A</strain>
    </source>
</reference>